<dbReference type="GO" id="GO:0046755">
    <property type="term" value="P:viral budding"/>
    <property type="evidence" value="ECO:0007669"/>
    <property type="project" value="TreeGrafter"/>
</dbReference>
<dbReference type="GeneTree" id="ENSGT00940000160542"/>
<dbReference type="Pfam" id="PF10240">
    <property type="entry name" value="DUF2464"/>
    <property type="match status" value="1"/>
</dbReference>
<dbReference type="PANTHER" id="PTHR31612:SF2">
    <property type="entry name" value="MULTIVESICULAR BODY SUBUNIT 12A"/>
    <property type="match status" value="1"/>
</dbReference>
<dbReference type="InterPro" id="IPR018798">
    <property type="entry name" value="MVB12A/B"/>
</dbReference>
<name>A0A8C3HKP9_CHRPI</name>
<gene>
    <name evidence="2" type="primary">MVB12A</name>
</gene>
<dbReference type="GO" id="GO:0032510">
    <property type="term" value="P:endosome to lysosome transport via multivesicular body sorting pathway"/>
    <property type="evidence" value="ECO:0007669"/>
    <property type="project" value="TreeGrafter"/>
</dbReference>
<dbReference type="InterPro" id="IPR040335">
    <property type="entry name" value="MVB12A"/>
</dbReference>
<dbReference type="GO" id="GO:0042058">
    <property type="term" value="P:regulation of epidermal growth factor receptor signaling pathway"/>
    <property type="evidence" value="ECO:0007669"/>
    <property type="project" value="TreeGrafter"/>
</dbReference>
<dbReference type="GO" id="GO:0032801">
    <property type="term" value="P:receptor catabolic process"/>
    <property type="evidence" value="ECO:0007669"/>
    <property type="project" value="TreeGrafter"/>
</dbReference>
<reference evidence="2" key="1">
    <citation type="submission" date="2025-08" db="UniProtKB">
        <authorList>
            <consortium name="Ensembl"/>
        </authorList>
    </citation>
    <scope>IDENTIFICATION</scope>
</reference>
<dbReference type="PANTHER" id="PTHR31612">
    <property type="entry name" value="MULTIVESICULAR BODY SUBUNIT 12A"/>
    <property type="match status" value="1"/>
</dbReference>
<dbReference type="Ensembl" id="ENSCPBT00000023259.1">
    <property type="protein sequence ID" value="ENSCPBP00000019765.1"/>
    <property type="gene ID" value="ENSCPBG00000014238.1"/>
</dbReference>
<accession>A0A8C3HKP9</accession>
<dbReference type="AlphaFoldDB" id="A0A8C3HKP9"/>
<dbReference type="Gene3D" id="2.100.10.50">
    <property type="match status" value="1"/>
</dbReference>
<organism evidence="2 3">
    <name type="scientific">Chrysemys picta bellii</name>
    <name type="common">Western painted turtle</name>
    <name type="synonym">Emys bellii</name>
    <dbReference type="NCBI Taxonomy" id="8478"/>
    <lineage>
        <taxon>Eukaryota</taxon>
        <taxon>Metazoa</taxon>
        <taxon>Chordata</taxon>
        <taxon>Craniata</taxon>
        <taxon>Vertebrata</taxon>
        <taxon>Euteleostomi</taxon>
        <taxon>Archelosauria</taxon>
        <taxon>Testudinata</taxon>
        <taxon>Testudines</taxon>
        <taxon>Cryptodira</taxon>
        <taxon>Durocryptodira</taxon>
        <taxon>Testudinoidea</taxon>
        <taxon>Emydidae</taxon>
        <taxon>Chrysemys</taxon>
    </lineage>
</organism>
<keyword evidence="3" id="KW-1185">Reference proteome</keyword>
<sequence length="292" mass="31512">MAAQLEQSPLTGVAWASSPGAAPFGWTPITSTLEGATANFGKGFGQKSGYVLCITSTAASETSPGDVVADVQILSEKTPLPTGYIYIREFLEPKTSISKKKRICVKLVPLGVAELVVFDIMLSGKSKVVPCYMKIGEISSFAVWCKKGHLLKPKPLPKPRNIGPAMKGLSLETTDLDNKKTEISSEKSLTRIGSKYVSLKRDDSIYDTSNLYGISAMDGVPFALHPRFESSLTTRTNVSITISYKDIIPIPYNEIAISGVSKRVVVPRVDDSVYVHVAKVFRFLGVANSSTG</sequence>
<dbReference type="GO" id="GO:0005829">
    <property type="term" value="C:cytosol"/>
    <property type="evidence" value="ECO:0007669"/>
    <property type="project" value="TreeGrafter"/>
</dbReference>
<dbReference type="InterPro" id="IPR023341">
    <property type="entry name" value="MABP"/>
</dbReference>
<reference evidence="2" key="2">
    <citation type="submission" date="2025-09" db="UniProtKB">
        <authorList>
            <consortium name="Ensembl"/>
        </authorList>
    </citation>
    <scope>IDENTIFICATION</scope>
</reference>
<evidence type="ECO:0000259" key="1">
    <source>
        <dbReference type="PROSITE" id="PS51498"/>
    </source>
</evidence>
<dbReference type="GO" id="GO:0019075">
    <property type="term" value="P:virus maturation"/>
    <property type="evidence" value="ECO:0007669"/>
    <property type="project" value="TreeGrafter"/>
</dbReference>
<proteinExistence type="predicted"/>
<feature type="domain" description="MABP" evidence="1">
    <location>
        <begin position="7"/>
        <end position="149"/>
    </location>
</feature>
<evidence type="ECO:0000313" key="3">
    <source>
        <dbReference type="Proteomes" id="UP000694380"/>
    </source>
</evidence>
<dbReference type="PROSITE" id="PS51498">
    <property type="entry name" value="MABP"/>
    <property type="match status" value="1"/>
</dbReference>
<evidence type="ECO:0000313" key="2">
    <source>
        <dbReference type="Ensembl" id="ENSCPBP00000019765.1"/>
    </source>
</evidence>
<dbReference type="Proteomes" id="UP000694380">
    <property type="component" value="Unplaced"/>
</dbReference>
<dbReference type="GO" id="GO:0000813">
    <property type="term" value="C:ESCRT I complex"/>
    <property type="evidence" value="ECO:0007669"/>
    <property type="project" value="InterPro"/>
</dbReference>
<protein>
    <submittedName>
        <fullName evidence="2">Multivesicular body subunit 12A</fullName>
    </submittedName>
</protein>